<proteinExistence type="predicted"/>
<feature type="compositionally biased region" description="Basic and acidic residues" evidence="1">
    <location>
        <begin position="1"/>
        <end position="12"/>
    </location>
</feature>
<feature type="non-terminal residue" evidence="2">
    <location>
        <position position="1"/>
    </location>
</feature>
<dbReference type="EMBL" id="JAAAHW010010268">
    <property type="protein sequence ID" value="KAF9928136.1"/>
    <property type="molecule type" value="Genomic_DNA"/>
</dbReference>
<accession>A0A9P6ILP2</accession>
<dbReference type="Proteomes" id="UP000749646">
    <property type="component" value="Unassembled WGS sequence"/>
</dbReference>
<name>A0A9P6ILP2_9FUNG</name>
<gene>
    <name evidence="2" type="ORF">BGZ65_006397</name>
</gene>
<reference evidence="2" key="1">
    <citation type="journal article" date="2020" name="Fungal Divers.">
        <title>Resolving the Mortierellaceae phylogeny through synthesis of multi-gene phylogenetics and phylogenomics.</title>
        <authorList>
            <person name="Vandepol N."/>
            <person name="Liber J."/>
            <person name="Desiro A."/>
            <person name="Na H."/>
            <person name="Kennedy M."/>
            <person name="Barry K."/>
            <person name="Grigoriev I.V."/>
            <person name="Miller A.N."/>
            <person name="O'Donnell K."/>
            <person name="Stajich J.E."/>
            <person name="Bonito G."/>
        </authorList>
    </citation>
    <scope>NUCLEOTIDE SEQUENCE</scope>
    <source>
        <strain evidence="2">MES-2147</strain>
    </source>
</reference>
<dbReference type="AlphaFoldDB" id="A0A9P6ILP2"/>
<evidence type="ECO:0000313" key="3">
    <source>
        <dbReference type="Proteomes" id="UP000749646"/>
    </source>
</evidence>
<organism evidence="2 3">
    <name type="scientific">Modicella reniformis</name>
    <dbReference type="NCBI Taxonomy" id="1440133"/>
    <lineage>
        <taxon>Eukaryota</taxon>
        <taxon>Fungi</taxon>
        <taxon>Fungi incertae sedis</taxon>
        <taxon>Mucoromycota</taxon>
        <taxon>Mortierellomycotina</taxon>
        <taxon>Mortierellomycetes</taxon>
        <taxon>Mortierellales</taxon>
        <taxon>Mortierellaceae</taxon>
        <taxon>Modicella</taxon>
    </lineage>
</organism>
<evidence type="ECO:0000313" key="2">
    <source>
        <dbReference type="EMBL" id="KAF9928136.1"/>
    </source>
</evidence>
<comment type="caution">
    <text evidence="2">The sequence shown here is derived from an EMBL/GenBank/DDBJ whole genome shotgun (WGS) entry which is preliminary data.</text>
</comment>
<feature type="region of interest" description="Disordered" evidence="1">
    <location>
        <begin position="1"/>
        <end position="29"/>
    </location>
</feature>
<keyword evidence="3" id="KW-1185">Reference proteome</keyword>
<evidence type="ECO:0000256" key="1">
    <source>
        <dbReference type="SAM" id="MobiDB-lite"/>
    </source>
</evidence>
<protein>
    <submittedName>
        <fullName evidence="2">Uncharacterized protein</fullName>
    </submittedName>
</protein>
<sequence length="172" mass="19000">MLRPKAAREAKGHGTPNDDNDTEHLEQQDSDEDLLIDGAFATLKTSFEDGSQYLSEDPLALVQAAHSKVLRSTAQCRGADDTTIIGFDPDEVNTITAAKIGPMDPNSRHIIKRASLECKIPALRRVALTEYFDYMMSTSETETSTSTFSLSEIHGLGYGRRLLCKREVPRPT</sequence>